<dbReference type="AlphaFoldDB" id="A0A381PHF4"/>
<proteinExistence type="predicted"/>
<dbReference type="EMBL" id="UINC01000964">
    <property type="protein sequence ID" value="SUZ65647.1"/>
    <property type="molecule type" value="Genomic_DNA"/>
</dbReference>
<accession>A0A381PHF4</accession>
<protein>
    <submittedName>
        <fullName evidence="1">Uncharacterized protein</fullName>
    </submittedName>
</protein>
<sequence length="70" mass="7545">MAYRFVGKIDLGSVVLVRRRTAAAEENEISPKPTAVTTSLQAANVPFGFSEPAWGSLVLPIALNDLRLMS</sequence>
<organism evidence="1">
    <name type="scientific">marine metagenome</name>
    <dbReference type="NCBI Taxonomy" id="408172"/>
    <lineage>
        <taxon>unclassified sequences</taxon>
        <taxon>metagenomes</taxon>
        <taxon>ecological metagenomes</taxon>
    </lineage>
</organism>
<evidence type="ECO:0000313" key="1">
    <source>
        <dbReference type="EMBL" id="SUZ65647.1"/>
    </source>
</evidence>
<name>A0A381PHF4_9ZZZZ</name>
<reference evidence="1" key="1">
    <citation type="submission" date="2018-05" db="EMBL/GenBank/DDBJ databases">
        <authorList>
            <person name="Lanie J.A."/>
            <person name="Ng W.-L."/>
            <person name="Kazmierczak K.M."/>
            <person name="Andrzejewski T.M."/>
            <person name="Davidsen T.M."/>
            <person name="Wayne K.J."/>
            <person name="Tettelin H."/>
            <person name="Glass J.I."/>
            <person name="Rusch D."/>
            <person name="Podicherti R."/>
            <person name="Tsui H.-C.T."/>
            <person name="Winkler M.E."/>
        </authorList>
    </citation>
    <scope>NUCLEOTIDE SEQUENCE</scope>
</reference>
<gene>
    <name evidence="1" type="ORF">METZ01_LOCUS18501</name>
</gene>